<proteinExistence type="predicted"/>
<keyword evidence="3" id="KW-1185">Reference proteome</keyword>
<dbReference type="InterPro" id="IPR051541">
    <property type="entry name" value="PTS_SugarTrans_NitroReg"/>
</dbReference>
<gene>
    <name evidence="2" type="ORF">CFK41_15250</name>
</gene>
<dbReference type="Gene3D" id="3.40.930.10">
    <property type="entry name" value="Mannitol-specific EII, Chain A"/>
    <property type="match status" value="1"/>
</dbReference>
<dbReference type="InterPro" id="IPR016152">
    <property type="entry name" value="PTrfase/Anion_transptr"/>
</dbReference>
<name>A0A291H0R0_9MICO</name>
<reference evidence="2 3" key="1">
    <citation type="journal article" date="2014" name="Int. J. Syst. Evol. Microbiol.">
        <title>Brachybacterium ginsengisoli sp. nov., isolated from soil of a ginseng field.</title>
        <authorList>
            <person name="Hoang V.A."/>
            <person name="Kim Y.J."/>
            <person name="Nguyen N.L."/>
            <person name="Yang D.C."/>
        </authorList>
    </citation>
    <scope>NUCLEOTIDE SEQUENCE [LARGE SCALE GENOMIC DNA]</scope>
    <source>
        <strain evidence="2 3">DCY80</strain>
    </source>
</reference>
<organism evidence="2 3">
    <name type="scientific">Brachybacterium ginsengisoli</name>
    <dbReference type="NCBI Taxonomy" id="1331682"/>
    <lineage>
        <taxon>Bacteria</taxon>
        <taxon>Bacillati</taxon>
        <taxon>Actinomycetota</taxon>
        <taxon>Actinomycetes</taxon>
        <taxon>Micrococcales</taxon>
        <taxon>Dermabacteraceae</taxon>
        <taxon>Brachybacterium</taxon>
    </lineage>
</organism>
<dbReference type="PANTHER" id="PTHR47738:SF3">
    <property type="entry name" value="PHOSPHOTRANSFERASE SYSTEM MANNITOL_FRUCTOSE-SPECIFIC IIA DOMAIN CONTAINING PROTEIN"/>
    <property type="match status" value="1"/>
</dbReference>
<dbReference type="SUPFAM" id="SSF55804">
    <property type="entry name" value="Phoshotransferase/anion transport protein"/>
    <property type="match status" value="1"/>
</dbReference>
<dbReference type="KEGG" id="bgg:CFK41_15250"/>
<dbReference type="CDD" id="cd00211">
    <property type="entry name" value="PTS_IIA_fru"/>
    <property type="match status" value="1"/>
</dbReference>
<evidence type="ECO:0000313" key="2">
    <source>
        <dbReference type="EMBL" id="ATG55982.1"/>
    </source>
</evidence>
<dbReference type="Pfam" id="PF00359">
    <property type="entry name" value="PTS_EIIA_2"/>
    <property type="match status" value="1"/>
</dbReference>
<dbReference type="PROSITE" id="PS51094">
    <property type="entry name" value="PTS_EIIA_TYPE_2"/>
    <property type="match status" value="1"/>
</dbReference>
<dbReference type="Proteomes" id="UP000217889">
    <property type="component" value="Chromosome"/>
</dbReference>
<evidence type="ECO:0000313" key="3">
    <source>
        <dbReference type="Proteomes" id="UP000217889"/>
    </source>
</evidence>
<evidence type="ECO:0000259" key="1">
    <source>
        <dbReference type="PROSITE" id="PS51094"/>
    </source>
</evidence>
<sequence>MSASAPEGGAGATVLPGAAIVGLEAEDAPTALRALSARLLGIGAVTDSFEAAVLQREEMHPTGLPTLVPAAIPHTDPEHVITPGFAIAVPKEPVVFGEIGSSGERTIWAELIVMLVLADAHSQLAALQNLVARLQEPQAVRDMLAATDDADLERRARDWLAG</sequence>
<dbReference type="OrthoDB" id="3192919at2"/>
<protein>
    <submittedName>
        <fullName evidence="2">PTS fructose transporter subunit IIA</fullName>
    </submittedName>
</protein>
<feature type="domain" description="PTS EIIA type-2" evidence="1">
    <location>
        <begin position="12"/>
        <end position="159"/>
    </location>
</feature>
<dbReference type="InterPro" id="IPR002178">
    <property type="entry name" value="PTS_EIIA_type-2_dom"/>
</dbReference>
<dbReference type="EMBL" id="CP023564">
    <property type="protein sequence ID" value="ATG55982.1"/>
    <property type="molecule type" value="Genomic_DNA"/>
</dbReference>
<dbReference type="RefSeq" id="WP_096800442.1">
    <property type="nucleotide sequence ID" value="NZ_CP023564.1"/>
</dbReference>
<dbReference type="PANTHER" id="PTHR47738">
    <property type="entry name" value="PTS SYSTEM FRUCTOSE-LIKE EIIA COMPONENT-RELATED"/>
    <property type="match status" value="1"/>
</dbReference>
<accession>A0A291H0R0</accession>
<dbReference type="AlphaFoldDB" id="A0A291H0R0"/>